<evidence type="ECO:0000259" key="2">
    <source>
        <dbReference type="PROSITE" id="PS50053"/>
    </source>
</evidence>
<dbReference type="PANTHER" id="PTHR15204:SF0">
    <property type="entry name" value="LARGE PROLINE-RICH PROTEIN BAG6"/>
    <property type="match status" value="1"/>
</dbReference>
<keyword evidence="4" id="KW-1185">Reference proteome</keyword>
<feature type="non-terminal residue" evidence="3">
    <location>
        <position position="1"/>
    </location>
</feature>
<protein>
    <recommendedName>
        <fullName evidence="2">Ubiquitin-like domain-containing protein</fullName>
    </recommendedName>
</protein>
<organism evidence="3 4">
    <name type="scientific">Dreissena polymorpha</name>
    <name type="common">Zebra mussel</name>
    <name type="synonym">Mytilus polymorpha</name>
    <dbReference type="NCBI Taxonomy" id="45954"/>
    <lineage>
        <taxon>Eukaryota</taxon>
        <taxon>Metazoa</taxon>
        <taxon>Spiralia</taxon>
        <taxon>Lophotrochozoa</taxon>
        <taxon>Mollusca</taxon>
        <taxon>Bivalvia</taxon>
        <taxon>Autobranchia</taxon>
        <taxon>Heteroconchia</taxon>
        <taxon>Euheterodonta</taxon>
        <taxon>Imparidentia</taxon>
        <taxon>Neoheterodontei</taxon>
        <taxon>Myida</taxon>
        <taxon>Dreissenoidea</taxon>
        <taxon>Dreissenidae</taxon>
        <taxon>Dreissena</taxon>
    </lineage>
</organism>
<accession>A0A9D4F9M2</accession>
<reference evidence="3" key="1">
    <citation type="journal article" date="2019" name="bioRxiv">
        <title>The Genome of the Zebra Mussel, Dreissena polymorpha: A Resource for Invasive Species Research.</title>
        <authorList>
            <person name="McCartney M.A."/>
            <person name="Auch B."/>
            <person name="Kono T."/>
            <person name="Mallez S."/>
            <person name="Zhang Y."/>
            <person name="Obille A."/>
            <person name="Becker A."/>
            <person name="Abrahante J.E."/>
            <person name="Garbe J."/>
            <person name="Badalamenti J.P."/>
            <person name="Herman A."/>
            <person name="Mangelson H."/>
            <person name="Liachko I."/>
            <person name="Sullivan S."/>
            <person name="Sone E.D."/>
            <person name="Koren S."/>
            <person name="Silverstein K.A.T."/>
            <person name="Beckman K.B."/>
            <person name="Gohl D.M."/>
        </authorList>
    </citation>
    <scope>NUCLEOTIDE SEQUENCE</scope>
    <source>
        <strain evidence="3">Duluth1</strain>
        <tissue evidence="3">Whole animal</tissue>
    </source>
</reference>
<dbReference type="InterPro" id="IPR000626">
    <property type="entry name" value="Ubiquitin-like_dom"/>
</dbReference>
<evidence type="ECO:0000256" key="1">
    <source>
        <dbReference type="SAM" id="MobiDB-lite"/>
    </source>
</evidence>
<evidence type="ECO:0000313" key="4">
    <source>
        <dbReference type="Proteomes" id="UP000828390"/>
    </source>
</evidence>
<dbReference type="GO" id="GO:0051787">
    <property type="term" value="F:misfolded protein binding"/>
    <property type="evidence" value="ECO:0007669"/>
    <property type="project" value="TreeGrafter"/>
</dbReference>
<name>A0A9D4F9M2_DREPO</name>
<dbReference type="FunFam" id="3.10.20.90:FF:000154">
    <property type="entry name" value="Large proline-rich protein BAG6"/>
    <property type="match status" value="1"/>
</dbReference>
<dbReference type="EMBL" id="JAIWYP010000007">
    <property type="protein sequence ID" value="KAH3794247.1"/>
    <property type="molecule type" value="Genomic_DNA"/>
</dbReference>
<dbReference type="PANTHER" id="PTHR15204">
    <property type="entry name" value="LARGE PROLINE-RICH PROTEIN BAG6"/>
    <property type="match status" value="1"/>
</dbReference>
<comment type="caution">
    <text evidence="3">The sequence shown here is derived from an EMBL/GenBank/DDBJ whole genome shotgun (WGS) entry which is preliminary data.</text>
</comment>
<dbReference type="GO" id="GO:0031593">
    <property type="term" value="F:polyubiquitin modification-dependent protein binding"/>
    <property type="evidence" value="ECO:0007669"/>
    <property type="project" value="TreeGrafter"/>
</dbReference>
<dbReference type="Gene3D" id="3.10.20.90">
    <property type="entry name" value="Phosphatidylinositol 3-kinase Catalytic Subunit, Chain A, domain 1"/>
    <property type="match status" value="1"/>
</dbReference>
<dbReference type="GO" id="GO:0036503">
    <property type="term" value="P:ERAD pathway"/>
    <property type="evidence" value="ECO:0007669"/>
    <property type="project" value="TreeGrafter"/>
</dbReference>
<dbReference type="SMART" id="SM00213">
    <property type="entry name" value="UBQ"/>
    <property type="match status" value="1"/>
</dbReference>
<dbReference type="PROSITE" id="PS50053">
    <property type="entry name" value="UBIQUITIN_2"/>
    <property type="match status" value="1"/>
</dbReference>
<evidence type="ECO:0000313" key="3">
    <source>
        <dbReference type="EMBL" id="KAH3794247.1"/>
    </source>
</evidence>
<dbReference type="SUPFAM" id="SSF54236">
    <property type="entry name" value="Ubiquitin-like"/>
    <property type="match status" value="1"/>
</dbReference>
<reference evidence="3" key="2">
    <citation type="submission" date="2020-11" db="EMBL/GenBank/DDBJ databases">
        <authorList>
            <person name="McCartney M.A."/>
            <person name="Auch B."/>
            <person name="Kono T."/>
            <person name="Mallez S."/>
            <person name="Becker A."/>
            <person name="Gohl D.M."/>
            <person name="Silverstein K.A.T."/>
            <person name="Koren S."/>
            <person name="Bechman K.B."/>
            <person name="Herman A."/>
            <person name="Abrahante J.E."/>
            <person name="Garbe J."/>
        </authorList>
    </citation>
    <scope>NUCLEOTIDE SEQUENCE</scope>
    <source>
        <strain evidence="3">Duluth1</strain>
        <tissue evidence="3">Whole animal</tissue>
    </source>
</reference>
<feature type="region of interest" description="Disordered" evidence="1">
    <location>
        <begin position="135"/>
        <end position="158"/>
    </location>
</feature>
<feature type="domain" description="Ubiquitin-like" evidence="2">
    <location>
        <begin position="65"/>
        <end position="125"/>
    </location>
</feature>
<dbReference type="GO" id="GO:0071818">
    <property type="term" value="C:BAT3 complex"/>
    <property type="evidence" value="ECO:0007669"/>
    <property type="project" value="TreeGrafter"/>
</dbReference>
<dbReference type="Proteomes" id="UP000828390">
    <property type="component" value="Unassembled WGS sequence"/>
</dbReference>
<dbReference type="CDD" id="cd01809">
    <property type="entry name" value="Ubl_BAG6"/>
    <property type="match status" value="1"/>
</dbReference>
<sequence length="184" mass="20242">MGSRRITQLERTGDRSQNLVSSCSRDTCGNRILKAFANSLDPDETPHNVAVEINCSPVNQLTKMMDVTVKTLDGQNRSFSVPENLTVKQFKEKIANSINISADTQRLIFQGRVLQDEKLLKDYDVHGKVVHVVLRPPPSDGRPAGNDNLAPNLQPAGSGARDHNRLFVGSFTLPANVINPTQVQ</sequence>
<proteinExistence type="predicted"/>
<feature type="region of interest" description="Disordered" evidence="1">
    <location>
        <begin position="1"/>
        <end position="20"/>
    </location>
</feature>
<gene>
    <name evidence="3" type="ORF">DPMN_147778</name>
</gene>
<dbReference type="InterPro" id="IPR029071">
    <property type="entry name" value="Ubiquitin-like_domsf"/>
</dbReference>
<dbReference type="Pfam" id="PF00240">
    <property type="entry name" value="ubiquitin"/>
    <property type="match status" value="1"/>
</dbReference>
<dbReference type="AlphaFoldDB" id="A0A9D4F9M2"/>